<dbReference type="SUPFAM" id="SSF56112">
    <property type="entry name" value="Protein kinase-like (PK-like)"/>
    <property type="match status" value="1"/>
</dbReference>
<feature type="repeat" description="ANK" evidence="3">
    <location>
        <begin position="873"/>
        <end position="905"/>
    </location>
</feature>
<evidence type="ECO:0000256" key="2">
    <source>
        <dbReference type="ARBA" id="ARBA00023043"/>
    </source>
</evidence>
<dbReference type="Pfam" id="PF00069">
    <property type="entry name" value="Pkinase"/>
    <property type="match status" value="1"/>
</dbReference>
<dbReference type="InterPro" id="IPR000719">
    <property type="entry name" value="Prot_kinase_dom"/>
</dbReference>
<accession>A0A8K0RGK1</accession>
<dbReference type="OrthoDB" id="3789954at2759"/>
<dbReference type="SUPFAM" id="SSF48403">
    <property type="entry name" value="Ankyrin repeat"/>
    <property type="match status" value="1"/>
</dbReference>
<dbReference type="Pfam" id="PF13857">
    <property type="entry name" value="Ank_5"/>
    <property type="match status" value="1"/>
</dbReference>
<protein>
    <recommendedName>
        <fullName evidence="5">Protein kinase domain-containing protein</fullName>
    </recommendedName>
</protein>
<dbReference type="Gene3D" id="1.25.40.20">
    <property type="entry name" value="Ankyrin repeat-containing domain"/>
    <property type="match status" value="3"/>
</dbReference>
<sequence length="1681" mass="188927">MAASSILASRRWTEDSTSLATSDAAKTPEKYSYQRKRSEALLVLLKTVGAGCVGVATDLEPVHHLETLGEGLSFSVKVHVRKRSGEFVLKVFKHSLVVDDNADFDQDQFMALIMEAYVLGHKPLHDHDNIVTMTEINMAIRSSNPLQIAPALCLERAPHGTLDSFQQVVSKSQVNWAMRKMLCFDVAAGLKALHECGIVHGDVKAENVLIFDHPVRGYVAKISDFGSAVILPDDESQPRKIRLAAYTPPWNAPEATSYMTSSELPLTDVYSLGLLMWRILVHRDPFLLFDIPLDPELQMERKGTILALSNIAGLIPCFIEEDVGFLDAKEILLLVRIFAHTISVDPKNRSLGRVLELLEQHNGRLQDSATNMTPNPESSRLAALPDKLRDIPSHLDWIQRFHYLVQRQILFALEDFCGFRPVPVGPQSLPESFQDTLLYENAIWAVFKCHLLGIGTDPNPETALDILYHSGLPENGRLWRSWVVIGRLYKAFGIKVPEERFVHVAAMSMNGELGSEFVQIVLSGKEPYEHKVAKFHGIELSQEQFRQLGTRIADHVSDRNDGVYAKLDDIDVGGTNTLLHASAFYGDAMMTSYLITNGLVNIDATNDLGETALLIACKYNSYDVLNLLLTNGVNASITDERGQNALYWLMSLPQQSTEDIARRLVEQGARLQWMVMDVHEAENTEFFPQSFLLHGRVNGGPLLQAIARRDLHSVKILLQLCIESYDEPIILPGALFAQPLQLAANLHLFEILEYLCRELGKVLARIATKELAPSMVGELFMYITKTSSVLRSAVRMAHHAYRLCYHGEKWREATRKTLSVLRQFGFVTQSMVVFNTMERTLNTAIGAGNYEVVKELLQHREFLERIDEADEDHFDTPVNKALNSRRLDILHLLVEKGATIDLRTRRDPKHKLSGVEASYLHVIASLRIENNAFATLILDQGVPPDVKDNQGLDAFGLALSRCCFNLCRLLLSRGYDLRAPGLFGLTVLGQRFEQQLAKQHDDIYEAVKFLLEYNGPGEQSLFIVDPTNNQSVLHIAVAFPLADDARYRDVLRLLLSHFNSPEHLNAPAANASKSTPLQMAIAMRNPIAVAALIEAGADINIQDNSGSNVMGIARDTITKFIGQDAASKPKNAELELKRAFQTLSVLANWQTWPEEFRQNQQVKSALQEVNPLLKRMLQLSHQECYVLGLETKAFQLVADRVTEPVSTLDALENMRQEINSIIQPCLYAEISALLTPDREWARNYSSSYMSVRQRIPWCKTINNANLGLFQQAAALEWVLQEVRERGDTEDGRNLFGLSRFAYSGDPAHLPIDHRFVRWPPTLLDWYIRVIQEDQIELTAAEKEEVAGYVETLRSRRAAQARGEAILPPFPPDFRKLHFEQLQPDKLDYDSVSLAPILLFRCRCFREKISPWTVSLVELNSRAAQSSSALYGIDPVGALFKAKEREIKHKSEEMKWKKRIGVGEEEGRVERTGARRRDSVAKVLEILSEQMMRLLMSGSEPSEAVDSERLVAVDADEDELGYRDVHGIGNDPRHPQARTQMQEDEEVSLQPTEAATNKDFYVDGLEESMSEQDAEHDSLHGRPEEEDSSTPAPIEAEEDHVVFALAAYLFHAYSVEVGSGLSRDTKFAIRHFRDVKIDENGNLAIGEETIDKSSTSEKKHMHVEAGPSVAFSGKLLEKWSTW</sequence>
<name>A0A8K0RGK1_9PLEO</name>
<dbReference type="EMBL" id="JAGMVJ010000001">
    <property type="protein sequence ID" value="KAH7094933.1"/>
    <property type="molecule type" value="Genomic_DNA"/>
</dbReference>
<dbReference type="GO" id="GO:0004672">
    <property type="term" value="F:protein kinase activity"/>
    <property type="evidence" value="ECO:0007669"/>
    <property type="project" value="InterPro"/>
</dbReference>
<dbReference type="Proteomes" id="UP000813461">
    <property type="component" value="Unassembled WGS sequence"/>
</dbReference>
<comment type="caution">
    <text evidence="6">The sequence shown here is derived from an EMBL/GenBank/DDBJ whole genome shotgun (WGS) entry which is preliminary data.</text>
</comment>
<feature type="repeat" description="ANK" evidence="3">
    <location>
        <begin position="608"/>
        <end position="640"/>
    </location>
</feature>
<reference evidence="6" key="1">
    <citation type="journal article" date="2021" name="Nat. Commun.">
        <title>Genetic determinants of endophytism in the Arabidopsis root mycobiome.</title>
        <authorList>
            <person name="Mesny F."/>
            <person name="Miyauchi S."/>
            <person name="Thiergart T."/>
            <person name="Pickel B."/>
            <person name="Atanasova L."/>
            <person name="Karlsson M."/>
            <person name="Huettel B."/>
            <person name="Barry K.W."/>
            <person name="Haridas S."/>
            <person name="Chen C."/>
            <person name="Bauer D."/>
            <person name="Andreopoulos W."/>
            <person name="Pangilinan J."/>
            <person name="LaButti K."/>
            <person name="Riley R."/>
            <person name="Lipzen A."/>
            <person name="Clum A."/>
            <person name="Drula E."/>
            <person name="Henrissat B."/>
            <person name="Kohler A."/>
            <person name="Grigoriev I.V."/>
            <person name="Martin F.M."/>
            <person name="Hacquard S."/>
        </authorList>
    </citation>
    <scope>NUCLEOTIDE SEQUENCE</scope>
    <source>
        <strain evidence="6">MPI-SDFR-AT-0120</strain>
    </source>
</reference>
<dbReference type="InterPro" id="IPR008271">
    <property type="entry name" value="Ser/Thr_kinase_AS"/>
</dbReference>
<evidence type="ECO:0000256" key="3">
    <source>
        <dbReference type="PROSITE-ProRule" id="PRU00023"/>
    </source>
</evidence>
<feature type="region of interest" description="Disordered" evidence="4">
    <location>
        <begin position="1522"/>
        <end position="1551"/>
    </location>
</feature>
<keyword evidence="1" id="KW-0677">Repeat</keyword>
<dbReference type="InterPro" id="IPR002110">
    <property type="entry name" value="Ankyrin_rpt"/>
</dbReference>
<dbReference type="PROSITE" id="PS50011">
    <property type="entry name" value="PROTEIN_KINASE_DOM"/>
    <property type="match status" value="1"/>
</dbReference>
<dbReference type="InterPro" id="IPR036770">
    <property type="entry name" value="Ankyrin_rpt-contain_sf"/>
</dbReference>
<dbReference type="GO" id="GO:0005524">
    <property type="term" value="F:ATP binding"/>
    <property type="evidence" value="ECO:0007669"/>
    <property type="project" value="InterPro"/>
</dbReference>
<dbReference type="SMART" id="SM00220">
    <property type="entry name" value="S_TKc"/>
    <property type="match status" value="1"/>
</dbReference>
<dbReference type="Gene3D" id="1.10.510.10">
    <property type="entry name" value="Transferase(Phosphotransferase) domain 1"/>
    <property type="match status" value="1"/>
</dbReference>
<evidence type="ECO:0000259" key="5">
    <source>
        <dbReference type="PROSITE" id="PS50011"/>
    </source>
</evidence>
<dbReference type="PANTHER" id="PTHR24198">
    <property type="entry name" value="ANKYRIN REPEAT AND PROTEIN KINASE DOMAIN-CONTAINING PROTEIN"/>
    <property type="match status" value="1"/>
</dbReference>
<feature type="region of interest" description="Disordered" evidence="4">
    <location>
        <begin position="1567"/>
        <end position="1591"/>
    </location>
</feature>
<keyword evidence="2 3" id="KW-0040">ANK repeat</keyword>
<evidence type="ECO:0000313" key="7">
    <source>
        <dbReference type="Proteomes" id="UP000813461"/>
    </source>
</evidence>
<dbReference type="SMART" id="SM00248">
    <property type="entry name" value="ANK"/>
    <property type="match status" value="8"/>
</dbReference>
<dbReference type="CDD" id="cd00180">
    <property type="entry name" value="PKc"/>
    <property type="match status" value="1"/>
</dbReference>
<dbReference type="Pfam" id="PF12796">
    <property type="entry name" value="Ank_2"/>
    <property type="match status" value="1"/>
</dbReference>
<feature type="domain" description="Protein kinase" evidence="5">
    <location>
        <begin position="42"/>
        <end position="364"/>
    </location>
</feature>
<gene>
    <name evidence="6" type="ORF">FB567DRAFT_511346</name>
</gene>
<proteinExistence type="predicted"/>
<dbReference type="PROSITE" id="PS00108">
    <property type="entry name" value="PROTEIN_KINASE_ST"/>
    <property type="match status" value="1"/>
</dbReference>
<keyword evidence="7" id="KW-1185">Reference proteome</keyword>
<organism evidence="6 7">
    <name type="scientific">Paraphoma chrysanthemicola</name>
    <dbReference type="NCBI Taxonomy" id="798071"/>
    <lineage>
        <taxon>Eukaryota</taxon>
        <taxon>Fungi</taxon>
        <taxon>Dikarya</taxon>
        <taxon>Ascomycota</taxon>
        <taxon>Pezizomycotina</taxon>
        <taxon>Dothideomycetes</taxon>
        <taxon>Pleosporomycetidae</taxon>
        <taxon>Pleosporales</taxon>
        <taxon>Pleosporineae</taxon>
        <taxon>Phaeosphaeriaceae</taxon>
        <taxon>Paraphoma</taxon>
    </lineage>
</organism>
<evidence type="ECO:0000313" key="6">
    <source>
        <dbReference type="EMBL" id="KAH7094933.1"/>
    </source>
</evidence>
<feature type="repeat" description="ANK" evidence="3">
    <location>
        <begin position="1072"/>
        <end position="1104"/>
    </location>
</feature>
<dbReference type="InterPro" id="IPR011009">
    <property type="entry name" value="Kinase-like_dom_sf"/>
</dbReference>
<dbReference type="PROSITE" id="PS50297">
    <property type="entry name" value="ANK_REP_REGION"/>
    <property type="match status" value="2"/>
</dbReference>
<evidence type="ECO:0000256" key="1">
    <source>
        <dbReference type="ARBA" id="ARBA00022737"/>
    </source>
</evidence>
<feature type="compositionally biased region" description="Basic and acidic residues" evidence="4">
    <location>
        <begin position="1522"/>
        <end position="1533"/>
    </location>
</feature>
<dbReference type="PROSITE" id="PS50088">
    <property type="entry name" value="ANK_REPEAT"/>
    <property type="match status" value="3"/>
</dbReference>
<dbReference type="PANTHER" id="PTHR24198:SF165">
    <property type="entry name" value="ANKYRIN REPEAT-CONTAINING PROTEIN-RELATED"/>
    <property type="match status" value="1"/>
</dbReference>
<feature type="compositionally biased region" description="Basic and acidic residues" evidence="4">
    <location>
        <begin position="1572"/>
        <end position="1582"/>
    </location>
</feature>
<evidence type="ECO:0000256" key="4">
    <source>
        <dbReference type="SAM" id="MobiDB-lite"/>
    </source>
</evidence>